<protein>
    <recommendedName>
        <fullName evidence="4">DUF2325 domain-containing protein</fullName>
    </recommendedName>
</protein>
<keyword evidence="3" id="KW-1185">Reference proteome</keyword>
<keyword evidence="1" id="KW-0175">Coiled coil</keyword>
<evidence type="ECO:0008006" key="4">
    <source>
        <dbReference type="Google" id="ProtNLM"/>
    </source>
</evidence>
<accession>A0ABX2MIN3</accession>
<name>A0ABX2MIN3_9BACL</name>
<dbReference type="GeneID" id="97129557"/>
<gene>
    <name evidence="2" type="ORF">HP548_02485</name>
</gene>
<feature type="coiled-coil region" evidence="1">
    <location>
        <begin position="358"/>
        <end position="392"/>
    </location>
</feature>
<evidence type="ECO:0000313" key="2">
    <source>
        <dbReference type="EMBL" id="NUU52962.1"/>
    </source>
</evidence>
<evidence type="ECO:0000313" key="3">
    <source>
        <dbReference type="Proteomes" id="UP000577724"/>
    </source>
</evidence>
<reference evidence="2 3" key="1">
    <citation type="submission" date="2020-05" db="EMBL/GenBank/DDBJ databases">
        <title>Genome Sequencing of Type Strains.</title>
        <authorList>
            <person name="Lemaire J.F."/>
            <person name="Inderbitzin P."/>
            <person name="Gregorio O.A."/>
            <person name="Collins S.B."/>
            <person name="Wespe N."/>
            <person name="Knight-Connoni V."/>
        </authorList>
    </citation>
    <scope>NUCLEOTIDE SEQUENCE [LARGE SCALE GENOMIC DNA]</scope>
    <source>
        <strain evidence="2 3">DSM 19942</strain>
    </source>
</reference>
<dbReference type="EMBL" id="JABMCC010000089">
    <property type="protein sequence ID" value="NUU52962.1"/>
    <property type="molecule type" value="Genomic_DNA"/>
</dbReference>
<dbReference type="RefSeq" id="WP_175380773.1">
    <property type="nucleotide sequence ID" value="NZ_CBCRYD010000020.1"/>
</dbReference>
<proteinExistence type="predicted"/>
<comment type="caution">
    <text evidence="2">The sequence shown here is derived from an EMBL/GenBank/DDBJ whole genome shotgun (WGS) entry which is preliminary data.</text>
</comment>
<evidence type="ECO:0000256" key="1">
    <source>
        <dbReference type="SAM" id="Coils"/>
    </source>
</evidence>
<dbReference type="Proteomes" id="UP000577724">
    <property type="component" value="Unassembled WGS sequence"/>
</dbReference>
<sequence>MNTVGSNQQSDDLQNSPIQHYLTLSYCLGEIDYLYTDIDKIYASREEDYFEVLSDIDISLSRKLTMQPLVQVHATIKAFAITALAAHEGNYDSLFNLIRKGYRKVWEYVKKNKEFDAYKYSENQEQTAINRDLSASAFSVADSLCFLKEYPVFIYKDLMEQLYQHRQLILYNMFTVESKQKADPVHNLRSEKLIHLIKNLQKSKSLEVFFNSVTNEYEGSLLKGSSTRLSKKTGQREFTLGSCEPYISVLHSMNLRYFGIIGMEWFKQIQPDKHMIDHLTALLEEAQNNQRWTDEQLEILFISFLFFCGIHKDYQIARKLALSESQGQLLLDIKHMREEFDLYKKDNMKEKRQTDSAAEQSRINTEKLEKELLEKELEIQELRSLIRETKSNNKEVIALRKLVASLRSEEEKIEPLTIDMDEMIRFLSRINGVIIGGHQHWQQRLREKLTNFRFVHVVELNRSFKFIESADAVFVNTTVLSHSMYFKLMNHIEAYNTKFYFLGEHTNIELNVEDIYKLYTTKFN</sequence>
<organism evidence="2 3">
    <name type="scientific">Paenibacillus taichungensis</name>
    <dbReference type="NCBI Taxonomy" id="484184"/>
    <lineage>
        <taxon>Bacteria</taxon>
        <taxon>Bacillati</taxon>
        <taxon>Bacillota</taxon>
        <taxon>Bacilli</taxon>
        <taxon>Bacillales</taxon>
        <taxon>Paenibacillaceae</taxon>
        <taxon>Paenibacillus</taxon>
    </lineage>
</organism>